<evidence type="ECO:0000256" key="1">
    <source>
        <dbReference type="ARBA" id="ARBA00006382"/>
    </source>
</evidence>
<dbReference type="InterPro" id="IPR006097">
    <property type="entry name" value="Glu/Leu/Phe/Val/Trp_DH_dimer"/>
</dbReference>
<dbReference type="RefSeq" id="WP_208891132.1">
    <property type="nucleotide sequence ID" value="NZ_CP019336.1"/>
</dbReference>
<keyword evidence="2 3" id="KW-0560">Oxidoreductase</keyword>
<protein>
    <submittedName>
        <fullName evidence="5">Amino acid dehydrogenase</fullName>
    </submittedName>
</protein>
<comment type="similarity">
    <text evidence="1 3">Belongs to the Glu/Leu/Phe/Val dehydrogenases family.</text>
</comment>
<reference evidence="5 6" key="1">
    <citation type="submission" date="2017-02" db="EMBL/GenBank/DDBJ databases">
        <title>Trade-off between light-utilization and light-protection in marine flavobacteria.</title>
        <authorList>
            <person name="Kumagai Y."/>
            <person name="Yoshizawa S."/>
            <person name="Kogure K."/>
            <person name="Iwasaki W."/>
        </authorList>
    </citation>
    <scope>NUCLEOTIDE SEQUENCE [LARGE SCALE GENOMIC DNA]</scope>
    <source>
        <strain evidence="5 6">KCTC 23670</strain>
    </source>
</reference>
<dbReference type="Pfam" id="PF02812">
    <property type="entry name" value="ELFV_dehydrog_N"/>
    <property type="match status" value="1"/>
</dbReference>
<organism evidence="5 6">
    <name type="scientific">Polaribacter sejongensis</name>
    <dbReference type="NCBI Taxonomy" id="985043"/>
    <lineage>
        <taxon>Bacteria</taxon>
        <taxon>Pseudomonadati</taxon>
        <taxon>Bacteroidota</taxon>
        <taxon>Flavobacteriia</taxon>
        <taxon>Flavobacteriales</taxon>
        <taxon>Flavobacteriaceae</taxon>
    </lineage>
</organism>
<dbReference type="SMART" id="SM00839">
    <property type="entry name" value="ELFV_dehydrog"/>
    <property type="match status" value="1"/>
</dbReference>
<evidence type="ECO:0000256" key="2">
    <source>
        <dbReference type="ARBA" id="ARBA00023002"/>
    </source>
</evidence>
<dbReference type="EMBL" id="CP019336">
    <property type="protein sequence ID" value="AUC22197.1"/>
    <property type="molecule type" value="Genomic_DNA"/>
</dbReference>
<keyword evidence="6" id="KW-1185">Reference proteome</keyword>
<sequence length="410" mass="45245">MKELLKIYENKQPEIVFNWKDPETEAEGWVVINSLRGGAAGGGTRMRKGLNMNEVLSLAKTMEVKFTVSGPAIGGAKSGINFDPSDPRKRGVLERWYKAVTPLLKHYYGTGGDLNVDADKDVIPITENCGVWHPQEGIFNGHFKPTEADKINRIGQLRMGVIKVIEDKVFSPDLSRKYTVADMLTGYGVAEAVKHYYAIYGGEIKGKRAIIQGFGNVGAAAAYYLTQLGAKVVGIIDRDGGVISEEGFTMQEMTALFLMKNGNQLVSNNMIPFEEINEKIWSLPAEIFVPAAASRLVSQDQVQRMIDTGLEVISPGANVPFADKEIFFGPIMEYTDNHLSLLPDFISNCGIARVFAYLMEAKVALPMQDKAIFNDTSNIIKKALQRTFKRSASKTKICSTAFEIALKQLI</sequence>
<evidence type="ECO:0000313" key="5">
    <source>
        <dbReference type="EMBL" id="AUC22197.1"/>
    </source>
</evidence>
<dbReference type="Proteomes" id="UP000232721">
    <property type="component" value="Chromosome"/>
</dbReference>
<dbReference type="PANTHER" id="PTHR11606:SF13">
    <property type="entry name" value="GLUTAMATE DEHYDROGENASE 1, MITOCHONDRIAL"/>
    <property type="match status" value="1"/>
</dbReference>
<proteinExistence type="inferred from homology"/>
<evidence type="ECO:0000256" key="3">
    <source>
        <dbReference type="RuleBase" id="RU004417"/>
    </source>
</evidence>
<accession>A0ABN5F7D6</accession>
<dbReference type="InterPro" id="IPR036291">
    <property type="entry name" value="NAD(P)-bd_dom_sf"/>
</dbReference>
<dbReference type="Gene3D" id="3.40.50.10860">
    <property type="entry name" value="Leucine Dehydrogenase, chain A, domain 1"/>
    <property type="match status" value="1"/>
</dbReference>
<dbReference type="Gene3D" id="3.40.50.720">
    <property type="entry name" value="NAD(P)-binding Rossmann-like Domain"/>
    <property type="match status" value="1"/>
</dbReference>
<name>A0ABN5F7D6_9FLAO</name>
<gene>
    <name evidence="5" type="ORF">BTO15_08855</name>
</gene>
<dbReference type="InterPro" id="IPR006096">
    <property type="entry name" value="Glu/Leu/Phe/Val/Trp_DH_C"/>
</dbReference>
<evidence type="ECO:0000313" key="6">
    <source>
        <dbReference type="Proteomes" id="UP000232721"/>
    </source>
</evidence>
<dbReference type="Pfam" id="PF00208">
    <property type="entry name" value="ELFV_dehydrog"/>
    <property type="match status" value="1"/>
</dbReference>
<dbReference type="PRINTS" id="PR00082">
    <property type="entry name" value="GLFDHDRGNASE"/>
</dbReference>
<evidence type="ECO:0000259" key="4">
    <source>
        <dbReference type="SMART" id="SM00839"/>
    </source>
</evidence>
<dbReference type="SUPFAM" id="SSF51735">
    <property type="entry name" value="NAD(P)-binding Rossmann-fold domains"/>
    <property type="match status" value="1"/>
</dbReference>
<feature type="domain" description="Glutamate/phenylalanine/leucine/valine/L-tryptophan dehydrogenase C-terminal" evidence="4">
    <location>
        <begin position="181"/>
        <end position="409"/>
    </location>
</feature>
<dbReference type="PANTHER" id="PTHR11606">
    <property type="entry name" value="GLUTAMATE DEHYDROGENASE"/>
    <property type="match status" value="1"/>
</dbReference>
<dbReference type="SUPFAM" id="SSF53223">
    <property type="entry name" value="Aminoacid dehydrogenase-like, N-terminal domain"/>
    <property type="match status" value="1"/>
</dbReference>
<dbReference type="InterPro" id="IPR046346">
    <property type="entry name" value="Aminoacid_DH-like_N_sf"/>
</dbReference>
<dbReference type="InterPro" id="IPR006095">
    <property type="entry name" value="Glu/Leu/Phe/Val/Trp_DH"/>
</dbReference>